<name>T0IX82_9SPHN</name>
<dbReference type="SUPFAM" id="SSF52080">
    <property type="entry name" value="Ribosomal proteins L15p and L18e"/>
    <property type="match status" value="1"/>
</dbReference>
<comment type="caution">
    <text evidence="8">The sequence shown here is derived from an EMBL/GenBank/DDBJ whole genome shotgun (WGS) entry which is preliminary data.</text>
</comment>
<evidence type="ECO:0000256" key="3">
    <source>
        <dbReference type="ARBA" id="ARBA00023274"/>
    </source>
</evidence>
<evidence type="ECO:0000313" key="8">
    <source>
        <dbReference type="EMBL" id="EQB33415.1"/>
    </source>
</evidence>
<comment type="function">
    <text evidence="4">Binds to the 23S rRNA.</text>
</comment>
<gene>
    <name evidence="4" type="primary">rplO</name>
    <name evidence="8" type="ORF">M529_04205</name>
</gene>
<comment type="similarity">
    <text evidence="1 4 5">Belongs to the universal ribosomal protein uL15 family.</text>
</comment>
<dbReference type="InterPro" id="IPR001196">
    <property type="entry name" value="Ribosomal_uL15_CS"/>
</dbReference>
<dbReference type="PROSITE" id="PS00475">
    <property type="entry name" value="RIBOSOMAL_L15"/>
    <property type="match status" value="1"/>
</dbReference>
<keyword evidence="4" id="KW-0694">RNA-binding</keyword>
<dbReference type="eggNOG" id="COG0200">
    <property type="taxonomic scope" value="Bacteria"/>
</dbReference>
<dbReference type="Gene3D" id="3.100.10.10">
    <property type="match status" value="1"/>
</dbReference>
<dbReference type="PANTHER" id="PTHR12934:SF11">
    <property type="entry name" value="LARGE RIBOSOMAL SUBUNIT PROTEIN UL15M"/>
    <property type="match status" value="1"/>
</dbReference>
<sequence length="185" mass="18997">MRDKSESECTNMTKLNELNDNAGARKGRMRVGRGIGSGKGKTAGRGQKGAKARSGVSINGFEGGQMPLHMRLPKRGFNNIFAKDFAIVNLGEVQKAVDSGKLDANATIDHAALKAASLARGGKDGVRLLGKGELTAKLNFLVAGASKGAIEAVEKTGGKVDVIAVVPAAEKAAAKKGSAKAAKKA</sequence>
<dbReference type="InterPro" id="IPR021131">
    <property type="entry name" value="Ribosomal_uL15/eL18"/>
</dbReference>
<evidence type="ECO:0000256" key="2">
    <source>
        <dbReference type="ARBA" id="ARBA00022980"/>
    </source>
</evidence>
<dbReference type="GO" id="GO:0022625">
    <property type="term" value="C:cytosolic large ribosomal subunit"/>
    <property type="evidence" value="ECO:0007669"/>
    <property type="project" value="TreeGrafter"/>
</dbReference>
<dbReference type="PATRIC" id="fig|1346791.3.peg.809"/>
<keyword evidence="2 4" id="KW-0689">Ribosomal protein</keyword>
<dbReference type="STRING" id="1346791.M529_04205"/>
<keyword evidence="9" id="KW-1185">Reference proteome</keyword>
<dbReference type="InterPro" id="IPR030878">
    <property type="entry name" value="Ribosomal_uL15"/>
</dbReference>
<dbReference type="GO" id="GO:0003735">
    <property type="term" value="F:structural constituent of ribosome"/>
    <property type="evidence" value="ECO:0007669"/>
    <property type="project" value="InterPro"/>
</dbReference>
<dbReference type="AlphaFoldDB" id="T0IX82"/>
<feature type="region of interest" description="Disordered" evidence="6">
    <location>
        <begin position="1"/>
        <end position="58"/>
    </location>
</feature>
<evidence type="ECO:0000256" key="5">
    <source>
        <dbReference type="RuleBase" id="RU003888"/>
    </source>
</evidence>
<feature type="domain" description="Large ribosomal subunit protein uL15/eL18" evidence="7">
    <location>
        <begin position="87"/>
        <end position="160"/>
    </location>
</feature>
<dbReference type="Proteomes" id="UP000015523">
    <property type="component" value="Unassembled WGS sequence"/>
</dbReference>
<feature type="compositionally biased region" description="Polar residues" evidence="6">
    <location>
        <begin position="8"/>
        <end position="19"/>
    </location>
</feature>
<dbReference type="EMBL" id="AUWY01000039">
    <property type="protein sequence ID" value="EQB33415.1"/>
    <property type="molecule type" value="Genomic_DNA"/>
</dbReference>
<reference evidence="8 9" key="1">
    <citation type="journal article" date="2013" name="Genome Announc.">
        <title>Draft Genome Sequence of Sphingobium ummariense Strain RL-3, a Hexachlorocyclohexane-Degrading Bacterium.</title>
        <authorList>
            <person name="Kohli P."/>
            <person name="Dua A."/>
            <person name="Sangwan N."/>
            <person name="Oldach P."/>
            <person name="Khurana J.P."/>
            <person name="Lal R."/>
        </authorList>
    </citation>
    <scope>NUCLEOTIDE SEQUENCE [LARGE SCALE GENOMIC DNA]</scope>
    <source>
        <strain evidence="8 9">RL-3</strain>
    </source>
</reference>
<accession>T0IX82</accession>
<organism evidence="8 9">
    <name type="scientific">Sphingobium ummariense RL-3</name>
    <dbReference type="NCBI Taxonomy" id="1346791"/>
    <lineage>
        <taxon>Bacteria</taxon>
        <taxon>Pseudomonadati</taxon>
        <taxon>Pseudomonadota</taxon>
        <taxon>Alphaproteobacteria</taxon>
        <taxon>Sphingomonadales</taxon>
        <taxon>Sphingomonadaceae</taxon>
        <taxon>Sphingobium</taxon>
    </lineage>
</organism>
<keyword evidence="3 4" id="KW-0687">Ribonucleoprotein</keyword>
<evidence type="ECO:0000259" key="7">
    <source>
        <dbReference type="Pfam" id="PF00828"/>
    </source>
</evidence>
<evidence type="ECO:0000313" key="9">
    <source>
        <dbReference type="Proteomes" id="UP000015523"/>
    </source>
</evidence>
<comment type="subunit">
    <text evidence="4">Part of the 50S ribosomal subunit.</text>
</comment>
<evidence type="ECO:0000256" key="6">
    <source>
        <dbReference type="SAM" id="MobiDB-lite"/>
    </source>
</evidence>
<dbReference type="HAMAP" id="MF_01341">
    <property type="entry name" value="Ribosomal_uL15"/>
    <property type="match status" value="1"/>
</dbReference>
<dbReference type="PANTHER" id="PTHR12934">
    <property type="entry name" value="50S RIBOSOMAL PROTEIN L15"/>
    <property type="match status" value="1"/>
</dbReference>
<dbReference type="GO" id="GO:0019843">
    <property type="term" value="F:rRNA binding"/>
    <property type="evidence" value="ECO:0007669"/>
    <property type="project" value="UniProtKB-UniRule"/>
</dbReference>
<dbReference type="InterPro" id="IPR005749">
    <property type="entry name" value="Ribosomal_uL15_bac-type"/>
</dbReference>
<proteinExistence type="inferred from homology"/>
<keyword evidence="4" id="KW-0699">rRNA-binding</keyword>
<dbReference type="GO" id="GO:0006412">
    <property type="term" value="P:translation"/>
    <property type="evidence" value="ECO:0007669"/>
    <property type="project" value="UniProtKB-UniRule"/>
</dbReference>
<evidence type="ECO:0000256" key="1">
    <source>
        <dbReference type="ARBA" id="ARBA00007320"/>
    </source>
</evidence>
<protein>
    <recommendedName>
        <fullName evidence="4">Large ribosomal subunit protein uL15</fullName>
    </recommendedName>
</protein>
<feature type="compositionally biased region" description="Gly residues" evidence="6">
    <location>
        <begin position="33"/>
        <end position="47"/>
    </location>
</feature>
<dbReference type="InterPro" id="IPR036227">
    <property type="entry name" value="Ribosomal_uL15/eL18_sf"/>
</dbReference>
<dbReference type="Pfam" id="PF00828">
    <property type="entry name" value="Ribosomal_L27A"/>
    <property type="match status" value="1"/>
</dbReference>
<dbReference type="NCBIfam" id="TIGR01071">
    <property type="entry name" value="rplO_bact"/>
    <property type="match status" value="1"/>
</dbReference>
<evidence type="ECO:0000256" key="4">
    <source>
        <dbReference type="HAMAP-Rule" id="MF_01341"/>
    </source>
</evidence>